<dbReference type="EMBL" id="FJ140855">
    <property type="protein sequence ID" value="AFG50359.1"/>
    <property type="molecule type" value="Genomic_DNA"/>
</dbReference>
<protein>
    <recommendedName>
        <fullName evidence="1">Pectinesterase inhibitor domain-containing protein</fullName>
    </recommendedName>
</protein>
<dbReference type="CDD" id="cd15798">
    <property type="entry name" value="PMEI-like_3"/>
    <property type="match status" value="1"/>
</dbReference>
<feature type="domain" description="Pectinesterase inhibitor" evidence="1">
    <location>
        <begin position="2"/>
        <end position="71"/>
    </location>
</feature>
<organism evidence="2">
    <name type="scientific">Pinus taeda</name>
    <name type="common">Loblolly pine</name>
    <dbReference type="NCBI Taxonomy" id="3352"/>
    <lineage>
        <taxon>Eukaryota</taxon>
        <taxon>Viridiplantae</taxon>
        <taxon>Streptophyta</taxon>
        <taxon>Embryophyta</taxon>
        <taxon>Tracheophyta</taxon>
        <taxon>Spermatophyta</taxon>
        <taxon>Pinopsida</taxon>
        <taxon>Pinidae</taxon>
        <taxon>Conifers I</taxon>
        <taxon>Pinales</taxon>
        <taxon>Pinaceae</taxon>
        <taxon>Pinus</taxon>
        <taxon>Pinus subgen. Pinus</taxon>
    </lineage>
</organism>
<proteinExistence type="predicted"/>
<evidence type="ECO:0000313" key="6">
    <source>
        <dbReference type="EMBL" id="AFG50362.1"/>
    </source>
</evidence>
<evidence type="ECO:0000313" key="5">
    <source>
        <dbReference type="EMBL" id="AFG50361.1"/>
    </source>
</evidence>
<dbReference type="EMBL" id="FJ140852">
    <property type="protein sequence ID" value="AFG50363.1"/>
    <property type="molecule type" value="Genomic_DNA"/>
</dbReference>
<accession>H9VKR5</accession>
<dbReference type="NCBIfam" id="TIGR01614">
    <property type="entry name" value="PME_inhib"/>
    <property type="match status" value="1"/>
</dbReference>
<dbReference type="EMBL" id="FJ140856">
    <property type="protein sequence ID" value="AFG50364.1"/>
    <property type="molecule type" value="Genomic_DNA"/>
</dbReference>
<dbReference type="InterPro" id="IPR035513">
    <property type="entry name" value="Invertase/methylesterase_inhib"/>
</dbReference>
<name>H9VKR5_PINTA</name>
<dbReference type="EMBL" id="FJ140857">
    <property type="protein sequence ID" value="AFG50365.1"/>
    <property type="molecule type" value="Genomic_DNA"/>
</dbReference>
<reference evidence="2" key="1">
    <citation type="submission" date="2008-08" db="EMBL/GenBank/DDBJ databases">
        <title>Nucleotide Diversity and Divergence in the Loblolly Pine Gene Space.</title>
        <authorList>
            <person name="Neale D.B."/>
            <person name="Wegrzyn J.L."/>
            <person name="Lee J.M."/>
            <person name="Eckert A.J."/>
            <person name="Liechty J.D."/>
            <person name="Stevens K.A."/>
            <person name="Langley C.H."/>
        </authorList>
    </citation>
    <scope>NUCLEOTIDE SEQUENCE</scope>
    <source>
        <strain evidence="9">7339</strain>
        <strain evidence="10">7341</strain>
        <strain evidence="6">7343</strain>
        <strain evidence="11">7344</strain>
        <strain evidence="2">7347</strain>
        <strain evidence="8">7348</strain>
        <strain evidence="4">7351</strain>
        <strain evidence="7">7353</strain>
        <strain evidence="3">7355</strain>
        <strain evidence="5">7356</strain>
        <tissue evidence="2">Megagametophyte</tissue>
    </source>
</reference>
<evidence type="ECO:0000313" key="9">
    <source>
        <dbReference type="EMBL" id="AFG50365.1"/>
    </source>
</evidence>
<dbReference type="EMBL" id="FJ140858">
    <property type="protein sequence ID" value="AFG50362.1"/>
    <property type="molecule type" value="Genomic_DNA"/>
</dbReference>
<dbReference type="GO" id="GO:0004857">
    <property type="term" value="F:enzyme inhibitor activity"/>
    <property type="evidence" value="ECO:0007669"/>
    <property type="project" value="InterPro"/>
</dbReference>
<dbReference type="Pfam" id="PF04043">
    <property type="entry name" value="PMEI"/>
    <property type="match status" value="1"/>
</dbReference>
<evidence type="ECO:0000313" key="4">
    <source>
        <dbReference type="EMBL" id="AFG50360.1"/>
    </source>
</evidence>
<evidence type="ECO:0000313" key="8">
    <source>
        <dbReference type="EMBL" id="AFG50364.1"/>
    </source>
</evidence>
<feature type="non-terminal residue" evidence="2">
    <location>
        <position position="81"/>
    </location>
</feature>
<evidence type="ECO:0000313" key="3">
    <source>
        <dbReference type="EMBL" id="AFG50359.1"/>
    </source>
</evidence>
<evidence type="ECO:0000259" key="1">
    <source>
        <dbReference type="Pfam" id="PF04043"/>
    </source>
</evidence>
<dbReference type="SUPFAM" id="SSF101148">
    <property type="entry name" value="Plant invertase/pectin methylesterase inhibitor"/>
    <property type="match status" value="1"/>
</dbReference>
<dbReference type="Gene3D" id="1.20.140.40">
    <property type="entry name" value="Invertase/pectin methylesterase inhibitor family protein"/>
    <property type="match status" value="1"/>
</dbReference>
<evidence type="ECO:0000313" key="7">
    <source>
        <dbReference type="EMBL" id="AFG50363.1"/>
    </source>
</evidence>
<dbReference type="EMBL" id="FJ140860">
    <property type="protein sequence ID" value="AFG50358.1"/>
    <property type="molecule type" value="Genomic_DNA"/>
</dbReference>
<evidence type="ECO:0000313" key="11">
    <source>
        <dbReference type="EMBL" id="AFG50367.1"/>
    </source>
</evidence>
<evidence type="ECO:0000313" key="10">
    <source>
        <dbReference type="EMBL" id="AFG50366.1"/>
    </source>
</evidence>
<feature type="non-terminal residue" evidence="2">
    <location>
        <position position="1"/>
    </location>
</feature>
<dbReference type="InterPro" id="IPR006501">
    <property type="entry name" value="Pectinesterase_inhib_dom"/>
</dbReference>
<dbReference type="EMBL" id="FJ140853">
    <property type="protein sequence ID" value="AFG50366.1"/>
    <property type="molecule type" value="Genomic_DNA"/>
</dbReference>
<dbReference type="EMBL" id="FJ140851">
    <property type="protein sequence ID" value="AFG50367.1"/>
    <property type="molecule type" value="Genomic_DNA"/>
</dbReference>
<evidence type="ECO:0000313" key="2">
    <source>
        <dbReference type="EMBL" id="AFG50358.1"/>
    </source>
</evidence>
<dbReference type="EMBL" id="FJ140854">
    <property type="protein sequence ID" value="AFG50361.1"/>
    <property type="molecule type" value="Genomic_DNA"/>
</dbReference>
<sequence length="81" mass="8475">QQLNSSASKLENMNSNSFADDIADVQTWVSAALTNPSTCLDGLGGANKNIVPVVNAKTEKSTEFMSNALAVINKLSDVSGM</sequence>
<dbReference type="AlphaFoldDB" id="H9VKR5"/>
<dbReference type="EMBL" id="FJ140859">
    <property type="protein sequence ID" value="AFG50360.1"/>
    <property type="molecule type" value="Genomic_DNA"/>
</dbReference>
<gene>
    <name evidence="2" type="ORF">CL424Contig1_05</name>
</gene>